<dbReference type="PROSITE" id="PS51736">
    <property type="entry name" value="RECOMBINASES_3"/>
    <property type="match status" value="1"/>
</dbReference>
<dbReference type="InterPro" id="IPR006119">
    <property type="entry name" value="Resolv_N"/>
</dbReference>
<dbReference type="PROSITE" id="PS51737">
    <property type="entry name" value="RECOMBINASE_DNA_BIND"/>
    <property type="match status" value="1"/>
</dbReference>
<comment type="caution">
    <text evidence="3">The sequence shown here is derived from an EMBL/GenBank/DDBJ whole genome shotgun (WGS) entry which is preliminary data.</text>
</comment>
<dbReference type="GO" id="GO:0000150">
    <property type="term" value="F:DNA strand exchange activity"/>
    <property type="evidence" value="ECO:0007669"/>
    <property type="project" value="InterPro"/>
</dbReference>
<keyword evidence="4" id="KW-1185">Reference proteome</keyword>
<dbReference type="InterPro" id="IPR011109">
    <property type="entry name" value="DNA_bind_recombinase_dom"/>
</dbReference>
<dbReference type="Proteomes" id="UP000774750">
    <property type="component" value="Unassembled WGS sequence"/>
</dbReference>
<name>A0A939BDU2_9FIRM</name>
<evidence type="ECO:0000313" key="3">
    <source>
        <dbReference type="EMBL" id="MBM6919813.1"/>
    </source>
</evidence>
<gene>
    <name evidence="3" type="ORF">H6A12_01350</name>
</gene>
<dbReference type="SUPFAM" id="SSF53041">
    <property type="entry name" value="Resolvase-like"/>
    <property type="match status" value="1"/>
</dbReference>
<reference evidence="3" key="2">
    <citation type="journal article" date="2021" name="Sci. Rep.">
        <title>The distribution of antibiotic resistance genes in chicken gut microbiota commensals.</title>
        <authorList>
            <person name="Juricova H."/>
            <person name="Matiasovicova J."/>
            <person name="Kubasova T."/>
            <person name="Cejkova D."/>
            <person name="Rychlik I."/>
        </authorList>
    </citation>
    <scope>NUCLEOTIDE SEQUENCE</scope>
    <source>
        <strain evidence="3">An559</strain>
    </source>
</reference>
<sequence>MEQTAIMPQKRVRAIPPTIQPVNVYSAQYTCKRVAAYCRVSTKQEEQLNSYEVQVKYYTERINREKGWQLAGIYADKGITGTSTRKRDEFNKMIKACRRHKVDMIITKSISRFARNTVDCLKYVRLLKELGVDVYFEEQGIHSTDPGAEFYITIYGSIAQSESENISHNVAWGKAQSAKEGNVFFAYKSFLGYRKGADGKPEIDPEQAAIVRSIYEQFLAGKSMQDIANELTGQGVPTPSGKSKWQATVIRSILSNEKYKGDALRGKTYIEDCISKKVRVNTGERPQYYIENNHPAIIDSATFGRVQEELARRAGKRKVKQVGTKTEQGKYCGKYALTELLICGECGTPYRRCTWTVGGQKKIVWRCISRLDYGKKYCHQSPTMEEASLQDAIMETILKTAKVNPEILQTLKMHIQMGLGCETQADDSIEIQIRIAQIDREFKEMLNSVTVQNQGSLLSDPRIESLITEKRMLENKLAQYSAEKEHRKNITSRLDEIFTVLEGMKNHPLTYDDQIVRQILQCVVVESKEKIKVVFIGGLEVECDVEQA</sequence>
<dbReference type="RefSeq" id="WP_204444026.1">
    <property type="nucleotide sequence ID" value="NZ_JACJKY010000002.1"/>
</dbReference>
<dbReference type="Gene3D" id="3.90.1750.20">
    <property type="entry name" value="Putative Large Serine Recombinase, Chain B, Domain 2"/>
    <property type="match status" value="1"/>
</dbReference>
<dbReference type="PANTHER" id="PTHR30461">
    <property type="entry name" value="DNA-INVERTASE FROM LAMBDOID PROPHAGE"/>
    <property type="match status" value="1"/>
</dbReference>
<dbReference type="PANTHER" id="PTHR30461:SF23">
    <property type="entry name" value="DNA RECOMBINASE-RELATED"/>
    <property type="match status" value="1"/>
</dbReference>
<dbReference type="SMART" id="SM00857">
    <property type="entry name" value="Resolvase"/>
    <property type="match status" value="1"/>
</dbReference>
<feature type="domain" description="Recombinase" evidence="2">
    <location>
        <begin position="190"/>
        <end position="316"/>
    </location>
</feature>
<dbReference type="AlphaFoldDB" id="A0A939BDU2"/>
<feature type="domain" description="Resolvase/invertase-type recombinase catalytic" evidence="1">
    <location>
        <begin position="33"/>
        <end position="181"/>
    </location>
</feature>
<evidence type="ECO:0000259" key="1">
    <source>
        <dbReference type="PROSITE" id="PS51736"/>
    </source>
</evidence>
<dbReference type="EMBL" id="JACJKY010000002">
    <property type="protein sequence ID" value="MBM6919813.1"/>
    <property type="molecule type" value="Genomic_DNA"/>
</dbReference>
<dbReference type="InterPro" id="IPR050639">
    <property type="entry name" value="SSR_resolvase"/>
</dbReference>
<dbReference type="InterPro" id="IPR036162">
    <property type="entry name" value="Resolvase-like_N_sf"/>
</dbReference>
<evidence type="ECO:0000313" key="4">
    <source>
        <dbReference type="Proteomes" id="UP000774750"/>
    </source>
</evidence>
<dbReference type="InterPro" id="IPR025827">
    <property type="entry name" value="Zn_ribbon_recom_dom"/>
</dbReference>
<dbReference type="Pfam" id="PF07508">
    <property type="entry name" value="Recombinase"/>
    <property type="match status" value="1"/>
</dbReference>
<dbReference type="InterPro" id="IPR038109">
    <property type="entry name" value="DNA_bind_recomb_sf"/>
</dbReference>
<proteinExistence type="predicted"/>
<dbReference type="GO" id="GO:0003677">
    <property type="term" value="F:DNA binding"/>
    <property type="evidence" value="ECO:0007669"/>
    <property type="project" value="InterPro"/>
</dbReference>
<dbReference type="Gene3D" id="3.40.50.1390">
    <property type="entry name" value="Resolvase, N-terminal catalytic domain"/>
    <property type="match status" value="1"/>
</dbReference>
<evidence type="ECO:0000259" key="2">
    <source>
        <dbReference type="PROSITE" id="PS51737"/>
    </source>
</evidence>
<dbReference type="CDD" id="cd00338">
    <property type="entry name" value="Ser_Recombinase"/>
    <property type="match status" value="1"/>
</dbReference>
<reference evidence="3" key="1">
    <citation type="submission" date="2020-08" db="EMBL/GenBank/DDBJ databases">
        <authorList>
            <person name="Cejkova D."/>
            <person name="Kubasova T."/>
            <person name="Jahodarova E."/>
            <person name="Rychlik I."/>
        </authorList>
    </citation>
    <scope>NUCLEOTIDE SEQUENCE</scope>
    <source>
        <strain evidence="3">An559</strain>
    </source>
</reference>
<protein>
    <submittedName>
        <fullName evidence="3">Recombinase family protein</fullName>
    </submittedName>
</protein>
<dbReference type="Pfam" id="PF13408">
    <property type="entry name" value="Zn_ribbon_recom"/>
    <property type="match status" value="1"/>
</dbReference>
<dbReference type="Pfam" id="PF00239">
    <property type="entry name" value="Resolvase"/>
    <property type="match status" value="1"/>
</dbReference>
<organism evidence="3 4">
    <name type="scientific">Merdimmobilis hominis</name>
    <dbReference type="NCBI Taxonomy" id="2897707"/>
    <lineage>
        <taxon>Bacteria</taxon>
        <taxon>Bacillati</taxon>
        <taxon>Bacillota</taxon>
        <taxon>Clostridia</taxon>
        <taxon>Eubacteriales</taxon>
        <taxon>Oscillospiraceae</taxon>
        <taxon>Merdimmobilis</taxon>
    </lineage>
</organism>
<accession>A0A939BDU2</accession>